<sequence length="175" mass="19824">MTVRRKHIPCFLDVELDLEDPSLFEGDIVLTDEQRAAVEGARGSITQKLWPGGVVVYELDPRFERSSRAMEKLTQAISDYEKYTCIRFRKKTANDNDYVYINDRGGFFCDFDHGTCGFVQSSSDNFNWIRNTGSTSTQNTGPSSDTSGIGHYMYIETSKGRQGYTARLEKRGVSE</sequence>
<dbReference type="PROSITE" id="PS50060">
    <property type="entry name" value="MAM_2"/>
    <property type="match status" value="1"/>
</dbReference>
<dbReference type="Proteomes" id="UP000001593">
    <property type="component" value="Unassembled WGS sequence"/>
</dbReference>
<dbReference type="CDD" id="cd06263">
    <property type="entry name" value="MAM"/>
    <property type="match status" value="1"/>
</dbReference>
<feature type="non-terminal residue" evidence="2">
    <location>
        <position position="1"/>
    </location>
</feature>
<dbReference type="PhylomeDB" id="A7T708"/>
<dbReference type="GO" id="GO:0004222">
    <property type="term" value="F:metalloendopeptidase activity"/>
    <property type="evidence" value="ECO:0007669"/>
    <property type="project" value="InterPro"/>
</dbReference>
<proteinExistence type="predicted"/>
<name>A7T708_NEMVE</name>
<dbReference type="Pfam" id="PF01400">
    <property type="entry name" value="Astacin"/>
    <property type="match status" value="1"/>
</dbReference>
<reference evidence="2 3" key="1">
    <citation type="journal article" date="2007" name="Science">
        <title>Sea anemone genome reveals ancestral eumetazoan gene repertoire and genomic organization.</title>
        <authorList>
            <person name="Putnam N.H."/>
            <person name="Srivastava M."/>
            <person name="Hellsten U."/>
            <person name="Dirks B."/>
            <person name="Chapman J."/>
            <person name="Salamov A."/>
            <person name="Terry A."/>
            <person name="Shapiro H."/>
            <person name="Lindquist E."/>
            <person name="Kapitonov V.V."/>
            <person name="Jurka J."/>
            <person name="Genikhovich G."/>
            <person name="Grigoriev I.V."/>
            <person name="Lucas S.M."/>
            <person name="Steele R.E."/>
            <person name="Finnerty J.R."/>
            <person name="Technau U."/>
            <person name="Martindale M.Q."/>
            <person name="Rokhsar D.S."/>
        </authorList>
    </citation>
    <scope>NUCLEOTIDE SEQUENCE [LARGE SCALE GENOMIC DNA]</scope>
    <source>
        <strain evidence="3">CH2 X CH6</strain>
    </source>
</reference>
<evidence type="ECO:0000259" key="1">
    <source>
        <dbReference type="PROSITE" id="PS50060"/>
    </source>
</evidence>
<keyword evidence="3" id="KW-1185">Reference proteome</keyword>
<dbReference type="AlphaFoldDB" id="A7T708"/>
<evidence type="ECO:0000313" key="3">
    <source>
        <dbReference type="Proteomes" id="UP000001593"/>
    </source>
</evidence>
<evidence type="ECO:0000313" key="2">
    <source>
        <dbReference type="EMBL" id="EDO28246.1"/>
    </source>
</evidence>
<dbReference type="PANTHER" id="PTHR23282:SF142">
    <property type="entry name" value="MAM DOMAIN-CONTAINING PROTEIN"/>
    <property type="match status" value="1"/>
</dbReference>
<dbReference type="InParanoid" id="A7T708"/>
<dbReference type="GO" id="GO:0016020">
    <property type="term" value="C:membrane"/>
    <property type="evidence" value="ECO:0007669"/>
    <property type="project" value="InterPro"/>
</dbReference>
<dbReference type="Pfam" id="PF00629">
    <property type="entry name" value="MAM"/>
    <property type="match status" value="1"/>
</dbReference>
<organism evidence="2 3">
    <name type="scientific">Nematostella vectensis</name>
    <name type="common">Starlet sea anemone</name>
    <dbReference type="NCBI Taxonomy" id="45351"/>
    <lineage>
        <taxon>Eukaryota</taxon>
        <taxon>Metazoa</taxon>
        <taxon>Cnidaria</taxon>
        <taxon>Anthozoa</taxon>
        <taxon>Hexacorallia</taxon>
        <taxon>Actiniaria</taxon>
        <taxon>Edwardsiidae</taxon>
        <taxon>Nematostella</taxon>
    </lineage>
</organism>
<dbReference type="InterPro" id="IPR051560">
    <property type="entry name" value="MAM_domain-containing"/>
</dbReference>
<dbReference type="GO" id="GO:0006508">
    <property type="term" value="P:proteolysis"/>
    <property type="evidence" value="ECO:0007669"/>
    <property type="project" value="InterPro"/>
</dbReference>
<accession>A7T708</accession>
<dbReference type="EMBL" id="DS471818">
    <property type="protein sequence ID" value="EDO28246.1"/>
    <property type="molecule type" value="Genomic_DNA"/>
</dbReference>
<dbReference type="SUPFAM" id="SSF55486">
    <property type="entry name" value="Metalloproteases ('zincins'), catalytic domain"/>
    <property type="match status" value="1"/>
</dbReference>
<dbReference type="Gene3D" id="2.60.120.200">
    <property type="match status" value="1"/>
</dbReference>
<protein>
    <recommendedName>
        <fullName evidence="1">MAM domain-containing protein</fullName>
    </recommendedName>
</protein>
<dbReference type="InterPro" id="IPR013320">
    <property type="entry name" value="ConA-like_dom_sf"/>
</dbReference>
<dbReference type="InterPro" id="IPR001506">
    <property type="entry name" value="Peptidase_M12A"/>
</dbReference>
<dbReference type="InterPro" id="IPR000998">
    <property type="entry name" value="MAM_dom"/>
</dbReference>
<dbReference type="SUPFAM" id="SSF49899">
    <property type="entry name" value="Concanavalin A-like lectins/glucanases"/>
    <property type="match status" value="1"/>
</dbReference>
<dbReference type="PANTHER" id="PTHR23282">
    <property type="entry name" value="APICAL ENDOSOMAL GLYCOPROTEIN PRECURSOR"/>
    <property type="match status" value="1"/>
</dbReference>
<feature type="domain" description="MAM" evidence="1">
    <location>
        <begin position="107"/>
        <end position="175"/>
    </location>
</feature>
<gene>
    <name evidence="2" type="ORF">NEMVEDRAFT_v1g223207</name>
</gene>
<dbReference type="HOGENOM" id="CLU_1536333_0_0_1"/>